<organism evidence="2 3">
    <name type="scientific">Tigriopus californicus</name>
    <name type="common">Marine copepod</name>
    <dbReference type="NCBI Taxonomy" id="6832"/>
    <lineage>
        <taxon>Eukaryota</taxon>
        <taxon>Metazoa</taxon>
        <taxon>Ecdysozoa</taxon>
        <taxon>Arthropoda</taxon>
        <taxon>Crustacea</taxon>
        <taxon>Multicrustacea</taxon>
        <taxon>Hexanauplia</taxon>
        <taxon>Copepoda</taxon>
        <taxon>Harpacticoida</taxon>
        <taxon>Harpacticidae</taxon>
        <taxon>Tigriopus</taxon>
    </lineage>
</organism>
<keyword evidence="1" id="KW-1133">Transmembrane helix</keyword>
<dbReference type="AlphaFoldDB" id="A0A553P2B0"/>
<keyword evidence="1" id="KW-0472">Membrane</keyword>
<evidence type="ECO:0000256" key="1">
    <source>
        <dbReference type="SAM" id="Phobius"/>
    </source>
</evidence>
<dbReference type="Pfam" id="PF09404">
    <property type="entry name" value="C12orf66_like"/>
    <property type="match status" value="1"/>
</dbReference>
<dbReference type="EMBL" id="VCGU01000008">
    <property type="protein sequence ID" value="TRY71819.1"/>
    <property type="molecule type" value="Genomic_DNA"/>
</dbReference>
<accession>A0A553P2B0</accession>
<feature type="non-terminal residue" evidence="2">
    <location>
        <position position="1"/>
    </location>
</feature>
<gene>
    <name evidence="2" type="ORF">TCAL_12704</name>
</gene>
<keyword evidence="3" id="KW-1185">Reference proteome</keyword>
<name>A0A553P2B0_TIGCA</name>
<evidence type="ECO:0000313" key="2">
    <source>
        <dbReference type="EMBL" id="TRY71819.1"/>
    </source>
</evidence>
<reference evidence="2 3" key="1">
    <citation type="journal article" date="2018" name="Nat. Ecol. Evol.">
        <title>Genomic signatures of mitonuclear coevolution across populations of Tigriopus californicus.</title>
        <authorList>
            <person name="Barreto F.S."/>
            <person name="Watson E.T."/>
            <person name="Lima T.G."/>
            <person name="Willett C.S."/>
            <person name="Edmands S."/>
            <person name="Li W."/>
            <person name="Burton R.S."/>
        </authorList>
    </citation>
    <scope>NUCLEOTIDE SEQUENCE [LARGE SCALE GENOMIC DNA]</scope>
    <source>
        <strain evidence="2 3">San Diego</strain>
    </source>
</reference>
<comment type="caution">
    <text evidence="2">The sequence shown here is derived from an EMBL/GenBank/DDBJ whole genome shotgun (WGS) entry which is preliminary data.</text>
</comment>
<feature type="transmembrane region" description="Helical" evidence="1">
    <location>
        <begin position="63"/>
        <end position="84"/>
    </location>
</feature>
<proteinExistence type="predicted"/>
<dbReference type="Proteomes" id="UP000318571">
    <property type="component" value="Chromosome 7"/>
</dbReference>
<sequence length="119" mass="12901">LMITLGLIRTDPQMTLIVVLPGEKIPLDPSLTAAMLDISEQMRFVKQLANLKPGAKNAMALKINAMFVGMTAVILGGHGAWLWVQQRKDIVGEHGGKEFPLITIARIATTGDAKPKDQN</sequence>
<protein>
    <submittedName>
        <fullName evidence="2">Uncharacterized protein</fullName>
    </submittedName>
</protein>
<dbReference type="InterPro" id="IPR018544">
    <property type="entry name" value="KICS_2"/>
</dbReference>
<evidence type="ECO:0000313" key="3">
    <source>
        <dbReference type="Proteomes" id="UP000318571"/>
    </source>
</evidence>
<keyword evidence="1" id="KW-0812">Transmembrane</keyword>